<evidence type="ECO:0000313" key="2">
    <source>
        <dbReference type="EMBL" id="MBB2924879.1"/>
    </source>
</evidence>
<dbReference type="RefSeq" id="WP_141372230.1">
    <property type="nucleotide sequence ID" value="NZ_BJLR01000017.1"/>
</dbReference>
<protein>
    <submittedName>
        <fullName evidence="1">Uncharacterized protein</fullName>
    </submittedName>
</protein>
<organism evidence="1 3">
    <name type="scientific">Cellulomonas cellasea</name>
    <dbReference type="NCBI Taxonomy" id="43670"/>
    <lineage>
        <taxon>Bacteria</taxon>
        <taxon>Bacillati</taxon>
        <taxon>Actinomycetota</taxon>
        <taxon>Actinomycetes</taxon>
        <taxon>Micrococcales</taxon>
        <taxon>Cellulomonadaceae</taxon>
        <taxon>Cellulomonas</taxon>
    </lineage>
</organism>
<accession>A0A4Y3KYK8</accession>
<reference evidence="2" key="3">
    <citation type="submission" date="2020-08" db="EMBL/GenBank/DDBJ databases">
        <authorList>
            <person name="Partida-Martinez L."/>
            <person name="Huntemann M."/>
            <person name="Clum A."/>
            <person name="Wang J."/>
            <person name="Palaniappan K."/>
            <person name="Ritter S."/>
            <person name="Chen I.-M."/>
            <person name="Stamatis D."/>
            <person name="Reddy T."/>
            <person name="O'Malley R."/>
            <person name="Daum C."/>
            <person name="Shapiro N."/>
            <person name="Ivanova N."/>
            <person name="Kyrpides N."/>
            <person name="Woyke T."/>
        </authorList>
    </citation>
    <scope>NUCLEOTIDE SEQUENCE [LARGE SCALE GENOMIC DNA]</scope>
    <source>
        <strain evidence="2">RAS26</strain>
    </source>
</reference>
<evidence type="ECO:0000313" key="3">
    <source>
        <dbReference type="Proteomes" id="UP000317046"/>
    </source>
</evidence>
<dbReference type="Proteomes" id="UP000518206">
    <property type="component" value="Unassembled WGS sequence"/>
</dbReference>
<reference evidence="2" key="2">
    <citation type="submission" date="2020-08" db="EMBL/GenBank/DDBJ databases">
        <title>The Agave Microbiome: Exploring the role of microbial communities in plant adaptations to desert environments.</title>
        <authorList>
            <person name="Partida-Martinez L.P."/>
        </authorList>
    </citation>
    <scope>NUCLEOTIDE SEQUENCE [LARGE SCALE GENOMIC DNA]</scope>
    <source>
        <strain evidence="2">RAS26</strain>
    </source>
</reference>
<sequence length="122" mass="13560">MHRLAAKNKYIGFLFMKISPEYFALGRKGIHEVSKSHADSLEKFSDLLTHVVTSGLTTKYDQVTIVEADTLEQIHAAATEFRMGAKAQYIEIVDMVVGIKAPPRSHGVRLAQAEQLEAESTE</sequence>
<dbReference type="EMBL" id="BJLR01000017">
    <property type="protein sequence ID" value="GEA87918.1"/>
    <property type="molecule type" value="Genomic_DNA"/>
</dbReference>
<reference evidence="1" key="1">
    <citation type="submission" date="2019-06" db="EMBL/GenBank/DDBJ databases">
        <title>Whole genome shotgun sequence of Cellulomonas cellasea NBRC 3753.</title>
        <authorList>
            <person name="Hosoyama A."/>
            <person name="Uohara A."/>
            <person name="Ohji S."/>
            <person name="Ichikawa N."/>
        </authorList>
    </citation>
    <scope>NUCLEOTIDE SEQUENCE [LARGE SCALE GENOMIC DNA]</scope>
    <source>
        <strain evidence="1">NBRC 3753</strain>
    </source>
</reference>
<comment type="caution">
    <text evidence="1">The sequence shown here is derived from an EMBL/GenBank/DDBJ whole genome shotgun (WGS) entry which is preliminary data.</text>
</comment>
<evidence type="ECO:0000313" key="1">
    <source>
        <dbReference type="EMBL" id="GEA87918.1"/>
    </source>
</evidence>
<name>A0A4Y3KYK8_9CELL</name>
<dbReference type="AlphaFoldDB" id="A0A4Y3KYK8"/>
<keyword evidence="3" id="KW-1185">Reference proteome</keyword>
<dbReference type="Proteomes" id="UP000317046">
    <property type="component" value="Unassembled WGS sequence"/>
</dbReference>
<gene>
    <name evidence="1" type="ORF">CCE01nite_18670</name>
    <name evidence="2" type="ORF">FHR80_003815</name>
</gene>
<dbReference type="EMBL" id="JACHVX010000006">
    <property type="protein sequence ID" value="MBB2924879.1"/>
    <property type="molecule type" value="Genomic_DNA"/>
</dbReference>
<proteinExistence type="predicted"/>